<dbReference type="Proteomes" id="UP000479000">
    <property type="component" value="Unassembled WGS sequence"/>
</dbReference>
<dbReference type="SUPFAM" id="SSF47072">
    <property type="entry name" value="Cysteine alpha-hairpin motif"/>
    <property type="match status" value="1"/>
</dbReference>
<dbReference type="GO" id="GO:0005761">
    <property type="term" value="C:mitochondrial ribosome"/>
    <property type="evidence" value="ECO:0007669"/>
    <property type="project" value="InterPro"/>
</dbReference>
<dbReference type="GO" id="GO:0003723">
    <property type="term" value="F:RNA binding"/>
    <property type="evidence" value="ECO:0007669"/>
    <property type="project" value="TreeGrafter"/>
</dbReference>
<dbReference type="PANTHER" id="PTHR31278">
    <property type="entry name" value="CHCHD1"/>
    <property type="match status" value="1"/>
</dbReference>
<reference evidence="1 2" key="1">
    <citation type="submission" date="2020-02" db="EMBL/GenBank/DDBJ databases">
        <authorList>
            <person name="Ferguson B K."/>
        </authorList>
    </citation>
    <scope>NUCLEOTIDE SEQUENCE [LARGE SCALE GENOMIC DNA]</scope>
</reference>
<evidence type="ECO:0000313" key="1">
    <source>
        <dbReference type="EMBL" id="CAB0019033.1"/>
    </source>
</evidence>
<accession>A0A6H5HQ56</accession>
<gene>
    <name evidence="1" type="ORF">NTEN_LOCUS22745</name>
</gene>
<protein>
    <submittedName>
        <fullName evidence="1">Uncharacterized protein</fullName>
    </submittedName>
</protein>
<dbReference type="InterPro" id="IPR009069">
    <property type="entry name" value="Cys_alpha_HP_mot_SF"/>
</dbReference>
<sequence length="120" mass="13430">MRAGRHAPGYVARGKFADPWKIPFREMIPLKLRTSVSARGDNRNGAFCVQEMSVLLACMKKNEFEERHCSTQLTSFQKCVSETEAALKQKKAAARRGDLAPGEKKLSHHQVTGLLKKYPG</sequence>
<dbReference type="GO" id="GO:0032543">
    <property type="term" value="P:mitochondrial translation"/>
    <property type="evidence" value="ECO:0007669"/>
    <property type="project" value="InterPro"/>
</dbReference>
<dbReference type="InterPro" id="IPR033620">
    <property type="entry name" value="Ribosomal_mS37_met"/>
</dbReference>
<keyword evidence="2" id="KW-1185">Reference proteome</keyword>
<dbReference type="Pfam" id="PF06747">
    <property type="entry name" value="CHCH"/>
    <property type="match status" value="1"/>
</dbReference>
<dbReference type="InterPro" id="IPR010625">
    <property type="entry name" value="CHCH"/>
</dbReference>
<proteinExistence type="predicted"/>
<dbReference type="GO" id="GO:0005654">
    <property type="term" value="C:nucleoplasm"/>
    <property type="evidence" value="ECO:0007669"/>
    <property type="project" value="TreeGrafter"/>
</dbReference>
<dbReference type="AlphaFoldDB" id="A0A6H5HQ56"/>
<dbReference type="PANTHER" id="PTHR31278:SF2">
    <property type="entry name" value="SMALL RIBOSOMAL SUBUNIT PROTEIN MS37"/>
    <property type="match status" value="1"/>
</dbReference>
<organism evidence="1 2">
    <name type="scientific">Nesidiocoris tenuis</name>
    <dbReference type="NCBI Taxonomy" id="355587"/>
    <lineage>
        <taxon>Eukaryota</taxon>
        <taxon>Metazoa</taxon>
        <taxon>Ecdysozoa</taxon>
        <taxon>Arthropoda</taxon>
        <taxon>Hexapoda</taxon>
        <taxon>Insecta</taxon>
        <taxon>Pterygota</taxon>
        <taxon>Neoptera</taxon>
        <taxon>Paraneoptera</taxon>
        <taxon>Hemiptera</taxon>
        <taxon>Heteroptera</taxon>
        <taxon>Panheteroptera</taxon>
        <taxon>Cimicomorpha</taxon>
        <taxon>Miridae</taxon>
        <taxon>Dicyphina</taxon>
        <taxon>Nesidiocoris</taxon>
    </lineage>
</organism>
<name>A0A6H5HQ56_9HEMI</name>
<dbReference type="EMBL" id="CADCXU010033671">
    <property type="protein sequence ID" value="CAB0019033.1"/>
    <property type="molecule type" value="Genomic_DNA"/>
</dbReference>
<dbReference type="OrthoDB" id="5825849at2759"/>
<evidence type="ECO:0000313" key="2">
    <source>
        <dbReference type="Proteomes" id="UP000479000"/>
    </source>
</evidence>